<evidence type="ECO:0000313" key="2">
    <source>
        <dbReference type="Proteomes" id="UP000319375"/>
    </source>
</evidence>
<protein>
    <submittedName>
        <fullName evidence="1">Uncharacterized protein</fullName>
    </submittedName>
</protein>
<comment type="caution">
    <text evidence="1">The sequence shown here is derived from an EMBL/GenBank/DDBJ whole genome shotgun (WGS) entry which is preliminary data.</text>
</comment>
<evidence type="ECO:0000313" key="1">
    <source>
        <dbReference type="EMBL" id="TWS27324.1"/>
    </source>
</evidence>
<dbReference type="RefSeq" id="WP_146488636.1">
    <property type="nucleotide sequence ID" value="NZ_VIGX01000015.1"/>
</dbReference>
<organism evidence="1 2">
    <name type="scientific">Tsukamurella conjunctivitidis</name>
    <dbReference type="NCBI Taxonomy" id="2592068"/>
    <lineage>
        <taxon>Bacteria</taxon>
        <taxon>Bacillati</taxon>
        <taxon>Actinomycetota</taxon>
        <taxon>Actinomycetes</taxon>
        <taxon>Mycobacteriales</taxon>
        <taxon>Tsukamurellaceae</taxon>
        <taxon>Tsukamurella</taxon>
    </lineage>
</organism>
<accession>A0A5C5RX35</accession>
<keyword evidence="2" id="KW-1185">Reference proteome</keyword>
<dbReference type="AlphaFoldDB" id="A0A5C5RX35"/>
<name>A0A5C5RX35_9ACTN</name>
<sequence>MDPTDTMGEAGKSLYVALSAHYVIDDVNLALVLEACRIVQQTARINDALEGAPLTVVNARGDTICNPLVPELRQLSTALRGIFNSLGVSKLEQYRSARQRGPAGQLIDKHRERIDIQNHIAELQKELEDRQRMEDFLAGNLD</sequence>
<gene>
    <name evidence="1" type="ORF">FK530_19465</name>
</gene>
<dbReference type="OrthoDB" id="4746612at2"/>
<proteinExistence type="predicted"/>
<dbReference type="EMBL" id="VIGX01000015">
    <property type="protein sequence ID" value="TWS27324.1"/>
    <property type="molecule type" value="Genomic_DNA"/>
</dbReference>
<reference evidence="1 2" key="1">
    <citation type="submission" date="2019-06" db="EMBL/GenBank/DDBJ databases">
        <title>Tsukamurella conjunctivitidis sp. nov., Tsukamurella assacharolytica sp. nov. and Tsukamurella sputae sp. nov. isolated from patients with conjunctivitis, bacteraemia (lymphoma) and respiratory infection (sputum) in Hong Kong.</title>
        <authorList>
            <person name="Teng J.L.L."/>
            <person name="Lee H.H."/>
            <person name="Fong J.Y.H."/>
            <person name="Fok K.M.N."/>
            <person name="Lau S.K.P."/>
            <person name="Woo P.C.Y."/>
        </authorList>
    </citation>
    <scope>NUCLEOTIDE SEQUENCE [LARGE SCALE GENOMIC DNA]</scope>
    <source>
        <strain evidence="1 2">HKU72</strain>
    </source>
</reference>
<dbReference type="Proteomes" id="UP000319375">
    <property type="component" value="Unassembled WGS sequence"/>
</dbReference>